<reference evidence="2 3" key="1">
    <citation type="journal article" date="2018" name="Nat. Ecol. Evol.">
        <title>Pezizomycetes genomes reveal the molecular basis of ectomycorrhizal truffle lifestyle.</title>
        <authorList>
            <person name="Murat C."/>
            <person name="Payen T."/>
            <person name="Noel B."/>
            <person name="Kuo A."/>
            <person name="Morin E."/>
            <person name="Chen J."/>
            <person name="Kohler A."/>
            <person name="Krizsan K."/>
            <person name="Balestrini R."/>
            <person name="Da Silva C."/>
            <person name="Montanini B."/>
            <person name="Hainaut M."/>
            <person name="Levati E."/>
            <person name="Barry K.W."/>
            <person name="Belfiori B."/>
            <person name="Cichocki N."/>
            <person name="Clum A."/>
            <person name="Dockter R.B."/>
            <person name="Fauchery L."/>
            <person name="Guy J."/>
            <person name="Iotti M."/>
            <person name="Le Tacon F."/>
            <person name="Lindquist E.A."/>
            <person name="Lipzen A."/>
            <person name="Malagnac F."/>
            <person name="Mello A."/>
            <person name="Molinier V."/>
            <person name="Miyauchi S."/>
            <person name="Poulain J."/>
            <person name="Riccioni C."/>
            <person name="Rubini A."/>
            <person name="Sitrit Y."/>
            <person name="Splivallo R."/>
            <person name="Traeger S."/>
            <person name="Wang M."/>
            <person name="Zifcakova L."/>
            <person name="Wipf D."/>
            <person name="Zambonelli A."/>
            <person name="Paolocci F."/>
            <person name="Nowrousian M."/>
            <person name="Ottonello S."/>
            <person name="Baldrian P."/>
            <person name="Spatafora J.W."/>
            <person name="Henrissat B."/>
            <person name="Nagy L.G."/>
            <person name="Aury J.M."/>
            <person name="Wincker P."/>
            <person name="Grigoriev I.V."/>
            <person name="Bonfante P."/>
            <person name="Martin F.M."/>
        </authorList>
    </citation>
    <scope>NUCLEOTIDE SEQUENCE [LARGE SCALE GENOMIC DNA]</scope>
    <source>
        <strain evidence="2 3">ATCC MYA-4762</strain>
    </source>
</reference>
<keyword evidence="3" id="KW-1185">Reference proteome</keyword>
<dbReference type="Proteomes" id="UP000267821">
    <property type="component" value="Unassembled WGS sequence"/>
</dbReference>
<evidence type="ECO:0000313" key="3">
    <source>
        <dbReference type="Proteomes" id="UP000267821"/>
    </source>
</evidence>
<dbReference type="OrthoDB" id="288942at2759"/>
<evidence type="ECO:0000256" key="1">
    <source>
        <dbReference type="SAM" id="MobiDB-lite"/>
    </source>
</evidence>
<organism evidence="2 3">
    <name type="scientific">Terfezia boudieri ATCC MYA-4762</name>
    <dbReference type="NCBI Taxonomy" id="1051890"/>
    <lineage>
        <taxon>Eukaryota</taxon>
        <taxon>Fungi</taxon>
        <taxon>Dikarya</taxon>
        <taxon>Ascomycota</taxon>
        <taxon>Pezizomycotina</taxon>
        <taxon>Pezizomycetes</taxon>
        <taxon>Pezizales</taxon>
        <taxon>Pezizaceae</taxon>
        <taxon>Terfezia</taxon>
    </lineage>
</organism>
<dbReference type="STRING" id="1051890.A0A3N4LN06"/>
<gene>
    <name evidence="2" type="ORF">L211DRAFT_837675</name>
</gene>
<dbReference type="AlphaFoldDB" id="A0A3N4LN06"/>
<sequence length="438" mass="51323">MATYPDFSCQRPSGGSSAYWNYKLEGEEVEEDTKPITFSLESINPQSDCPLFSRIPPEIRSLIFEYALKDYEDKLKLYEDATSYKRPDSLAPRRTDTELLRTCKRIYTEAWYLPWASAEHSFYLAWAVRSPPSVTSVRKMQRVLNALHVSHVEPTIGHVKVFAQLCELEGGGKLMEIMDMKYFHPKVVTITIRHTDWWEWEMDMPLRFGEKWVDVCVFPESMKELRIAFESLERKKASVDQVAEQAIKKWEFERKDGVIMSAEGCVPSIMRWSGASTWEGRRWLRDETKPNQLDYYVATVTWRPVMKEPASVLPTGAADSQAPRQRKRKTAKPLQAEEDERLITDMDSVLVAFLEHAGVPEHTPADEVQRLLRDYREMNYSVWDPEDWIRNFSEEDENEYSLNDDWDGYDNEFNFNDDLWDSDDNYVEGEDNYEDIEL</sequence>
<feature type="region of interest" description="Disordered" evidence="1">
    <location>
        <begin position="312"/>
        <end position="337"/>
    </location>
</feature>
<name>A0A3N4LN06_9PEZI</name>
<accession>A0A3N4LN06</accession>
<protein>
    <submittedName>
        <fullName evidence="2">Uncharacterized protein</fullName>
    </submittedName>
</protein>
<dbReference type="EMBL" id="ML121542">
    <property type="protein sequence ID" value="RPB24293.1"/>
    <property type="molecule type" value="Genomic_DNA"/>
</dbReference>
<evidence type="ECO:0000313" key="2">
    <source>
        <dbReference type="EMBL" id="RPB24293.1"/>
    </source>
</evidence>
<dbReference type="PANTHER" id="PTHR38790">
    <property type="entry name" value="2EXR DOMAIN-CONTAINING PROTEIN-RELATED"/>
    <property type="match status" value="1"/>
</dbReference>
<dbReference type="InParanoid" id="A0A3N4LN06"/>
<proteinExistence type="predicted"/>